<organism evidence="2 3">
    <name type="scientific">Rhodopirellula baltica (strain DSM 10527 / NCIMB 13988 / SH1)</name>
    <dbReference type="NCBI Taxonomy" id="243090"/>
    <lineage>
        <taxon>Bacteria</taxon>
        <taxon>Pseudomonadati</taxon>
        <taxon>Planctomycetota</taxon>
        <taxon>Planctomycetia</taxon>
        <taxon>Pirellulales</taxon>
        <taxon>Pirellulaceae</taxon>
        <taxon>Rhodopirellula</taxon>
    </lineage>
</organism>
<dbReference type="KEGG" id="rba:RB10573"/>
<protein>
    <submittedName>
        <fullName evidence="2">Uncharacterized protein</fullName>
    </submittedName>
</protein>
<feature type="compositionally biased region" description="Polar residues" evidence="1">
    <location>
        <begin position="29"/>
        <end position="49"/>
    </location>
</feature>
<dbReference type="PATRIC" id="fig|243090.15.peg.5111"/>
<proteinExistence type="predicted"/>
<dbReference type="STRING" id="243090.RB10573"/>
<dbReference type="EnsemblBacteria" id="CAD78951">
    <property type="protein sequence ID" value="CAD78951"/>
    <property type="gene ID" value="RB10573"/>
</dbReference>
<evidence type="ECO:0000256" key="1">
    <source>
        <dbReference type="SAM" id="MobiDB-lite"/>
    </source>
</evidence>
<dbReference type="OrthoDB" id="290932at2"/>
<evidence type="ECO:0000313" key="2">
    <source>
        <dbReference type="EMBL" id="CAD78951.1"/>
    </source>
</evidence>
<accession>Q7UET3</accession>
<dbReference type="Proteomes" id="UP000001025">
    <property type="component" value="Chromosome"/>
</dbReference>
<dbReference type="InParanoid" id="Q7UET3"/>
<keyword evidence="3" id="KW-1185">Reference proteome</keyword>
<name>Q7UET3_RHOBA</name>
<sequence length="97" mass="10393">MLGSHRLSSRLSLTALESTHQMDCIMNEPQASASNQQTPGDSSGNQAASQWNQCAPANATQGVCPVCLGRTLIEIRGKLQCERCHTICETCCEGGRI</sequence>
<evidence type="ECO:0000313" key="3">
    <source>
        <dbReference type="Proteomes" id="UP000001025"/>
    </source>
</evidence>
<gene>
    <name evidence="2" type="ordered locus">RB10573</name>
</gene>
<feature type="region of interest" description="Disordered" evidence="1">
    <location>
        <begin position="27"/>
        <end position="49"/>
    </location>
</feature>
<dbReference type="EMBL" id="BX294151">
    <property type="protein sequence ID" value="CAD78951.1"/>
    <property type="molecule type" value="Genomic_DNA"/>
</dbReference>
<dbReference type="HOGENOM" id="CLU_2344732_0_0_0"/>
<dbReference type="AlphaFoldDB" id="Q7UET3"/>
<reference evidence="2 3" key="1">
    <citation type="journal article" date="2003" name="Proc. Natl. Acad. Sci. U.S.A.">
        <title>Complete genome sequence of the marine planctomycete Pirellula sp. strain 1.</title>
        <authorList>
            <person name="Gloeckner F.O."/>
            <person name="Kube M."/>
            <person name="Bauer M."/>
            <person name="Teeling H."/>
            <person name="Lombardot T."/>
            <person name="Ludwig W."/>
            <person name="Gade D."/>
            <person name="Beck A."/>
            <person name="Borzym K."/>
            <person name="Heitmann K."/>
            <person name="Rabus R."/>
            <person name="Schlesner H."/>
            <person name="Amann R."/>
            <person name="Reinhardt R."/>
        </authorList>
    </citation>
    <scope>NUCLEOTIDE SEQUENCE [LARGE SCALE GENOMIC DNA]</scope>
    <source>
        <strain evidence="3">DSM 10527 / NCIMB 13988 / SH1</strain>
    </source>
</reference>